<proteinExistence type="inferred from homology"/>
<sequence length="488" mass="56742">MTRLALNHAAFTNGVSQLHGEVTKKMFSHLYPSIPLEEIPIHSVTNGVHTESWVAPEMRGLFEKYIDTNWVDNISDPCRWKRVYTIPDQELWETHQILKGRMIKFVQNNIYRRMDRNFQPLELIRECAGYLSKNVLTIGFARRFATYKRAYLLLKDRERLARLVNHPERPVQIIYAGKAHPADLPGQELIKMVNDISLEERFRGKIVFVEDYDINVSRHLLQGVDVWLNTPRRPHEASGTSGQKAAVNGVINCSILDGWWPEAYNGENGFAVGAERDYENEEVQDREDANSLFDLLEQVIVPYYYRRVEGMPREWVRRMKDCLATIPWKFSTERMVKEYTRRFYLQAALRGKAFSADQCRLAGQIQEFKKLLTENWHHVSFRSVQVHQPPVLKEDAEIFVQAEVSLGPIQPQDIVVEVVYGKVSDHGLDKITLMPMRLVQALENNVYQYETNIVLIRGTSGYALRVRPNDTNFVHQFELPLVKWAENL</sequence>
<dbReference type="InterPro" id="IPR011834">
    <property type="entry name" value="Agluc_phsphrylas"/>
</dbReference>
<keyword evidence="3" id="KW-1185">Reference proteome</keyword>
<protein>
    <recommendedName>
        <fullName evidence="4">Alpha-glucan phosphorylase</fullName>
    </recommendedName>
</protein>
<evidence type="ECO:0000256" key="1">
    <source>
        <dbReference type="ARBA" id="ARBA00006047"/>
    </source>
</evidence>
<dbReference type="Gene3D" id="3.40.50.2000">
    <property type="entry name" value="Glycogen Phosphorylase B"/>
    <property type="match status" value="2"/>
</dbReference>
<comment type="similarity">
    <text evidence="1">Belongs to the glycogen phosphorylase family.</text>
</comment>
<dbReference type="Pfam" id="PF00343">
    <property type="entry name" value="Phosphorylase"/>
    <property type="match status" value="1"/>
</dbReference>
<comment type="caution">
    <text evidence="2">The sequence shown here is derived from an EMBL/GenBank/DDBJ whole genome shotgun (WGS) entry which is preliminary data.</text>
</comment>
<dbReference type="GO" id="GO:0008184">
    <property type="term" value="F:glycogen phosphorylase activity"/>
    <property type="evidence" value="ECO:0007669"/>
    <property type="project" value="InterPro"/>
</dbReference>
<evidence type="ECO:0000313" key="3">
    <source>
        <dbReference type="Proteomes" id="UP000222564"/>
    </source>
</evidence>
<dbReference type="GO" id="GO:0030170">
    <property type="term" value="F:pyridoxal phosphate binding"/>
    <property type="evidence" value="ECO:0007669"/>
    <property type="project" value="InterPro"/>
</dbReference>
<dbReference type="Proteomes" id="UP000222564">
    <property type="component" value="Unassembled WGS sequence"/>
</dbReference>
<dbReference type="PANTHER" id="PTHR42655:SF1">
    <property type="entry name" value="GLYCOGEN PHOSPHORYLASE"/>
    <property type="match status" value="1"/>
</dbReference>
<accession>A0A2C6MIU1</accession>
<dbReference type="InterPro" id="IPR052182">
    <property type="entry name" value="Glycogen/Maltodextrin_Phosph"/>
</dbReference>
<evidence type="ECO:0008006" key="4">
    <source>
        <dbReference type="Google" id="ProtNLM"/>
    </source>
</evidence>
<dbReference type="SUPFAM" id="SSF53756">
    <property type="entry name" value="UDP-Glycosyltransferase/glycogen phosphorylase"/>
    <property type="match status" value="1"/>
</dbReference>
<dbReference type="InterPro" id="IPR000811">
    <property type="entry name" value="Glyco_trans_35"/>
</dbReference>
<gene>
    <name evidence="2" type="ORF">P378_03325</name>
</gene>
<dbReference type="EMBL" id="AWQQ01000020">
    <property type="protein sequence ID" value="PHJ39453.1"/>
    <property type="molecule type" value="Genomic_DNA"/>
</dbReference>
<dbReference type="AlphaFoldDB" id="A0A2C6MIU1"/>
<dbReference type="PANTHER" id="PTHR42655">
    <property type="entry name" value="GLYCOGEN PHOSPHORYLASE"/>
    <property type="match status" value="1"/>
</dbReference>
<organism evidence="2 3">
    <name type="scientific">Desulforamulus profundi</name>
    <dbReference type="NCBI Taxonomy" id="1383067"/>
    <lineage>
        <taxon>Bacteria</taxon>
        <taxon>Bacillati</taxon>
        <taxon>Bacillota</taxon>
        <taxon>Clostridia</taxon>
        <taxon>Eubacteriales</taxon>
        <taxon>Peptococcaceae</taxon>
        <taxon>Desulforamulus</taxon>
    </lineage>
</organism>
<reference evidence="2 3" key="1">
    <citation type="submission" date="2013-09" db="EMBL/GenBank/DDBJ databases">
        <title>Biodegradation of hydrocarbons in the deep terrestrial subsurface : characterization of a microbial consortium composed of two Desulfotomaculum species originating from a deep geological formation.</title>
        <authorList>
            <person name="Aullo T."/>
            <person name="Berlendis S."/>
            <person name="Lascourreges J.-F."/>
            <person name="Dessort D."/>
            <person name="Saint-Laurent S."/>
            <person name="Schraauwers B."/>
            <person name="Mas J."/>
            <person name="Magot M."/>
            <person name="Ranchou-Peyruse A."/>
        </authorList>
    </citation>
    <scope>NUCLEOTIDE SEQUENCE [LARGE SCALE GENOMIC DNA]</scope>
    <source>
        <strain evidence="2 3">Bs107</strain>
    </source>
</reference>
<name>A0A2C6MIU1_9FIRM</name>
<dbReference type="GO" id="GO:0005975">
    <property type="term" value="P:carbohydrate metabolic process"/>
    <property type="evidence" value="ECO:0007669"/>
    <property type="project" value="InterPro"/>
</dbReference>
<dbReference type="NCBIfam" id="TIGR02094">
    <property type="entry name" value="more_P_ylases"/>
    <property type="match status" value="1"/>
</dbReference>
<evidence type="ECO:0000313" key="2">
    <source>
        <dbReference type="EMBL" id="PHJ39453.1"/>
    </source>
</evidence>